<evidence type="ECO:0000313" key="2">
    <source>
        <dbReference type="Proteomes" id="UP001596413"/>
    </source>
</evidence>
<evidence type="ECO:0000313" key="1">
    <source>
        <dbReference type="EMBL" id="MFC7221234.1"/>
    </source>
</evidence>
<dbReference type="Proteomes" id="UP001596413">
    <property type="component" value="Unassembled WGS sequence"/>
</dbReference>
<accession>A0ABW2GQ80</accession>
<dbReference type="EMBL" id="JBHSZO010000056">
    <property type="protein sequence ID" value="MFC7221234.1"/>
    <property type="molecule type" value="Genomic_DNA"/>
</dbReference>
<dbReference type="RefSeq" id="WP_386418451.1">
    <property type="nucleotide sequence ID" value="NZ_JBHSZO010000056.1"/>
</dbReference>
<protein>
    <submittedName>
        <fullName evidence="1">EboA domain-containing protein</fullName>
    </submittedName>
</protein>
<proteinExistence type="predicted"/>
<dbReference type="InterPro" id="IPR047715">
    <property type="entry name" value="EboA_dom"/>
</dbReference>
<name>A0ABW2GQ80_9ACTN</name>
<dbReference type="NCBIfam" id="NF035938">
    <property type="entry name" value="EboA_domain"/>
    <property type="match status" value="1"/>
</dbReference>
<comment type="caution">
    <text evidence="1">The sequence shown here is derived from an EMBL/GenBank/DDBJ whole genome shotgun (WGS) entry which is preliminary data.</text>
</comment>
<gene>
    <name evidence="1" type="ORF">ACFQLX_24175</name>
</gene>
<sequence length="205" mass="21733">MITERTPAALAALRAAVESGLAPGARIWLVEALREATAAAAATPAPWEARFTAARRACGSHAADAVRLLLLRAARADAATATRLYEHGDTAERLAVLRALPHLDPGPQALPLLHDALRTNDTRLIAAALGPYAAEHLDTPAWRQAVLKCLFTGVPLTAVARLADRARGDTELARMLTGYAAEREAAGRPVPDDLRHALTLTAPQE</sequence>
<organism evidence="1 2">
    <name type="scientific">Streptomyces polyrhachis</name>
    <dbReference type="NCBI Taxonomy" id="1282885"/>
    <lineage>
        <taxon>Bacteria</taxon>
        <taxon>Bacillati</taxon>
        <taxon>Actinomycetota</taxon>
        <taxon>Actinomycetes</taxon>
        <taxon>Kitasatosporales</taxon>
        <taxon>Streptomycetaceae</taxon>
        <taxon>Streptomyces</taxon>
    </lineage>
</organism>
<keyword evidence="2" id="KW-1185">Reference proteome</keyword>
<reference evidence="2" key="1">
    <citation type="journal article" date="2019" name="Int. J. Syst. Evol. Microbiol.">
        <title>The Global Catalogue of Microorganisms (GCM) 10K type strain sequencing project: providing services to taxonomists for standard genome sequencing and annotation.</title>
        <authorList>
            <consortium name="The Broad Institute Genomics Platform"/>
            <consortium name="The Broad Institute Genome Sequencing Center for Infectious Disease"/>
            <person name="Wu L."/>
            <person name="Ma J."/>
        </authorList>
    </citation>
    <scope>NUCLEOTIDE SEQUENCE [LARGE SCALE GENOMIC DNA]</scope>
    <source>
        <strain evidence="2">CGMCC 1.13681</strain>
    </source>
</reference>